<reference evidence="1" key="1">
    <citation type="journal article" date="2023" name="Insect Mol. Biol.">
        <title>Genome sequencing provides insights into the evolution of gene families encoding plant cell wall-degrading enzymes in longhorned beetles.</title>
        <authorList>
            <person name="Shin N.R."/>
            <person name="Okamura Y."/>
            <person name="Kirsch R."/>
            <person name="Pauchet Y."/>
        </authorList>
    </citation>
    <scope>NUCLEOTIDE SEQUENCE</scope>
    <source>
        <strain evidence="1">AMC_N1</strain>
    </source>
</reference>
<evidence type="ECO:0000313" key="2">
    <source>
        <dbReference type="Proteomes" id="UP001162162"/>
    </source>
</evidence>
<proteinExistence type="predicted"/>
<comment type="caution">
    <text evidence="1">The sequence shown here is derived from an EMBL/GenBank/DDBJ whole genome shotgun (WGS) entry which is preliminary data.</text>
</comment>
<gene>
    <name evidence="1" type="ORF">NQ318_003166</name>
</gene>
<organism evidence="1 2">
    <name type="scientific">Aromia moschata</name>
    <dbReference type="NCBI Taxonomy" id="1265417"/>
    <lineage>
        <taxon>Eukaryota</taxon>
        <taxon>Metazoa</taxon>
        <taxon>Ecdysozoa</taxon>
        <taxon>Arthropoda</taxon>
        <taxon>Hexapoda</taxon>
        <taxon>Insecta</taxon>
        <taxon>Pterygota</taxon>
        <taxon>Neoptera</taxon>
        <taxon>Endopterygota</taxon>
        <taxon>Coleoptera</taxon>
        <taxon>Polyphaga</taxon>
        <taxon>Cucujiformia</taxon>
        <taxon>Chrysomeloidea</taxon>
        <taxon>Cerambycidae</taxon>
        <taxon>Cerambycinae</taxon>
        <taxon>Callichromatini</taxon>
        <taxon>Aromia</taxon>
    </lineage>
</organism>
<dbReference type="Proteomes" id="UP001162162">
    <property type="component" value="Unassembled WGS sequence"/>
</dbReference>
<accession>A0AAV8XIV8</accession>
<dbReference type="EMBL" id="JAPWTK010000549">
    <property type="protein sequence ID" value="KAJ8938565.1"/>
    <property type="molecule type" value="Genomic_DNA"/>
</dbReference>
<name>A0AAV8XIV8_9CUCU</name>
<evidence type="ECO:0000313" key="1">
    <source>
        <dbReference type="EMBL" id="KAJ8938565.1"/>
    </source>
</evidence>
<keyword evidence="2" id="KW-1185">Reference proteome</keyword>
<dbReference type="AlphaFoldDB" id="A0AAV8XIV8"/>
<protein>
    <submittedName>
        <fullName evidence="1">Uncharacterized protein</fullName>
    </submittedName>
</protein>
<sequence length="94" mass="11016">MKNYIDSLWTGETHNVTSFSEYVLIAYSQELADDLEISCKRKFSPCGKNEIINIMDTLFYYKNRKSEGYMGKKFKTFSPENIFIRTFIDEAADD</sequence>